<name>V6M2G7_9BACL</name>
<dbReference type="InterPro" id="IPR043594">
    <property type="entry name" value="HMGL"/>
</dbReference>
<dbReference type="PATRIC" id="fig|1408254.3.peg.3535"/>
<evidence type="ECO:0000259" key="4">
    <source>
        <dbReference type="PROSITE" id="PS50991"/>
    </source>
</evidence>
<evidence type="ECO:0000313" key="5">
    <source>
        <dbReference type="EMBL" id="EST52826.1"/>
    </source>
</evidence>
<organism evidence="5 6">
    <name type="scientific">Brevibacillus panacihumi W25</name>
    <dbReference type="NCBI Taxonomy" id="1408254"/>
    <lineage>
        <taxon>Bacteria</taxon>
        <taxon>Bacillati</taxon>
        <taxon>Bacillota</taxon>
        <taxon>Bacilli</taxon>
        <taxon>Bacillales</taxon>
        <taxon>Paenibacillaceae</taxon>
        <taxon>Brevibacillus</taxon>
    </lineage>
</organism>
<dbReference type="GO" id="GO:0046872">
    <property type="term" value="F:metal ion binding"/>
    <property type="evidence" value="ECO:0007669"/>
    <property type="project" value="UniProtKB-KW"/>
</dbReference>
<protein>
    <submittedName>
        <fullName evidence="5">Hydroxymethylglutaryl-CoA lyase</fullName>
        <ecNumber evidence="5">4.1.3.4</ecNumber>
    </submittedName>
</protein>
<dbReference type="Pfam" id="PF00682">
    <property type="entry name" value="HMGL-like"/>
    <property type="match status" value="1"/>
</dbReference>
<keyword evidence="6" id="KW-1185">Reference proteome</keyword>
<evidence type="ECO:0000256" key="1">
    <source>
        <dbReference type="ARBA" id="ARBA00009405"/>
    </source>
</evidence>
<feature type="domain" description="Pyruvate carboxyltransferase" evidence="4">
    <location>
        <begin position="3"/>
        <end position="270"/>
    </location>
</feature>
<comment type="caution">
    <text evidence="5">The sequence shown here is derived from an EMBL/GenBank/DDBJ whole genome shotgun (WGS) entry which is preliminary data.</text>
</comment>
<dbReference type="GO" id="GO:0046951">
    <property type="term" value="P:ketone body biosynthetic process"/>
    <property type="evidence" value="ECO:0007669"/>
    <property type="project" value="TreeGrafter"/>
</dbReference>
<dbReference type="GO" id="GO:0006552">
    <property type="term" value="P:L-leucine catabolic process"/>
    <property type="evidence" value="ECO:0007669"/>
    <property type="project" value="TreeGrafter"/>
</dbReference>
<dbReference type="Proteomes" id="UP000017973">
    <property type="component" value="Unassembled WGS sequence"/>
</dbReference>
<dbReference type="PANTHER" id="PTHR42738">
    <property type="entry name" value="HYDROXYMETHYLGLUTARYL-COA LYASE"/>
    <property type="match status" value="1"/>
</dbReference>
<sequence length="304" mass="32714">MHVKIVEVGPRDGLQNEKEIVPTEVKIALIEKLAASGLTTIEATSFVNPRWIPQLADAEEVLARLPRGKDVTYTALVPNLRGLERAVSSGLQEIALFMSASQTHNQKNINKTIEETFPVLREVAQAAHSYGMRVRGYVSTVFGCPYEGDVPVDNSRRVTQALLEMGVHEISLGDTIGVATPKQVRHIFGELVKEASAERLAAHFHDTRGTGLANVVAALDVGIRIFDSSIGGLGGCPYAPGAAGNISTEDLVYLLHGMDIDTGVDLERLMEAGAYIQQQLGRELPSKVLKAHLAADDCAKQGDA</sequence>
<evidence type="ECO:0000256" key="2">
    <source>
        <dbReference type="ARBA" id="ARBA00022723"/>
    </source>
</evidence>
<dbReference type="RefSeq" id="WP_023557437.1">
    <property type="nucleotide sequence ID" value="NZ_KI629785.1"/>
</dbReference>
<dbReference type="OrthoDB" id="9784013at2"/>
<dbReference type="SUPFAM" id="SSF51569">
    <property type="entry name" value="Aldolase"/>
    <property type="match status" value="1"/>
</dbReference>
<dbReference type="CDD" id="cd07938">
    <property type="entry name" value="DRE_TIM_HMGL"/>
    <property type="match status" value="1"/>
</dbReference>
<gene>
    <name evidence="5" type="ORF">T458_17925</name>
</gene>
<dbReference type="PANTHER" id="PTHR42738:SF7">
    <property type="entry name" value="HYDROXYMETHYLGLUTARYL-COA LYASE"/>
    <property type="match status" value="1"/>
</dbReference>
<dbReference type="PROSITE" id="PS50991">
    <property type="entry name" value="PYR_CT"/>
    <property type="match status" value="1"/>
</dbReference>
<dbReference type="NCBIfam" id="NF004283">
    <property type="entry name" value="PRK05692.1"/>
    <property type="match status" value="1"/>
</dbReference>
<dbReference type="EMBL" id="AYJU01000017">
    <property type="protein sequence ID" value="EST52826.1"/>
    <property type="molecule type" value="Genomic_DNA"/>
</dbReference>
<accession>V6M2G7</accession>
<dbReference type="Gene3D" id="3.20.20.70">
    <property type="entry name" value="Aldolase class I"/>
    <property type="match status" value="1"/>
</dbReference>
<comment type="similarity">
    <text evidence="1">Belongs to the HMG-CoA lyase family.</text>
</comment>
<evidence type="ECO:0000256" key="3">
    <source>
        <dbReference type="ARBA" id="ARBA00023239"/>
    </source>
</evidence>
<dbReference type="STRING" id="1408254.T458_17925"/>
<reference evidence="5 6" key="1">
    <citation type="journal article" date="2014" name="Genome Announc.">
        <title>Draft Genome Sequence of Brevibacillus panacihumi Strain W25, a Halotolerant Hydrocarbon-Degrading Bacterium.</title>
        <authorList>
            <person name="Wang X."/>
            <person name="Jin D."/>
            <person name="Zhou L."/>
            <person name="Wu L."/>
            <person name="An W."/>
            <person name="Chen Y."/>
            <person name="Zhao L."/>
        </authorList>
    </citation>
    <scope>NUCLEOTIDE SEQUENCE [LARGE SCALE GENOMIC DNA]</scope>
    <source>
        <strain evidence="5 6">W25</strain>
    </source>
</reference>
<dbReference type="eggNOG" id="COG0119">
    <property type="taxonomic scope" value="Bacteria"/>
</dbReference>
<proteinExistence type="inferred from homology"/>
<dbReference type="InterPro" id="IPR000891">
    <property type="entry name" value="PYR_CT"/>
</dbReference>
<dbReference type="FunFam" id="3.20.20.70:FF:000071">
    <property type="entry name" value="Hydroxymethylglutaryl-CoA lyase"/>
    <property type="match status" value="1"/>
</dbReference>
<keyword evidence="3 5" id="KW-0456">Lyase</keyword>
<dbReference type="GO" id="GO:0004419">
    <property type="term" value="F:hydroxymethylglutaryl-CoA lyase activity"/>
    <property type="evidence" value="ECO:0007669"/>
    <property type="project" value="UniProtKB-EC"/>
</dbReference>
<evidence type="ECO:0000313" key="6">
    <source>
        <dbReference type="Proteomes" id="UP000017973"/>
    </source>
</evidence>
<keyword evidence="2" id="KW-0479">Metal-binding</keyword>
<dbReference type="AlphaFoldDB" id="V6M2G7"/>
<dbReference type="HOGENOM" id="CLU_022138_3_2_9"/>
<dbReference type="EC" id="4.1.3.4" evidence="5"/>
<dbReference type="InterPro" id="IPR013785">
    <property type="entry name" value="Aldolase_TIM"/>
</dbReference>